<evidence type="ECO:0000256" key="1">
    <source>
        <dbReference type="ARBA" id="ARBA00023002"/>
    </source>
</evidence>
<dbReference type="EC" id="1.2.7.8" evidence="4"/>
<dbReference type="Gene3D" id="3.40.920.10">
    <property type="entry name" value="Pyruvate-ferredoxin oxidoreductase, PFOR, domain III"/>
    <property type="match status" value="1"/>
</dbReference>
<dbReference type="EMBL" id="LNQE01001473">
    <property type="protein sequence ID" value="KUG16946.1"/>
    <property type="molecule type" value="Genomic_DNA"/>
</dbReference>
<protein>
    <submittedName>
        <fullName evidence="4">Indolepyruvate oxidoreductase subunit iorb</fullName>
        <ecNumber evidence="4">1.2.7.8</ecNumber>
    </submittedName>
</protein>
<dbReference type="InterPro" id="IPR002869">
    <property type="entry name" value="Pyrv_flavodox_OxRed_cen"/>
</dbReference>
<evidence type="ECO:0000256" key="2">
    <source>
        <dbReference type="SAM" id="MobiDB-lite"/>
    </source>
</evidence>
<dbReference type="GO" id="GO:0043805">
    <property type="term" value="F:indolepyruvate ferredoxin oxidoreductase activity"/>
    <property type="evidence" value="ECO:0007669"/>
    <property type="project" value="UniProtKB-EC"/>
</dbReference>
<keyword evidence="4" id="KW-0670">Pyruvate</keyword>
<keyword evidence="1 4" id="KW-0560">Oxidoreductase</keyword>
<feature type="compositionally biased region" description="Basic and acidic residues" evidence="2">
    <location>
        <begin position="1"/>
        <end position="23"/>
    </location>
</feature>
<dbReference type="PANTHER" id="PTHR43854">
    <property type="entry name" value="INDOLEPYRUVATE OXIDOREDUCTASE SUBUNIT IORB"/>
    <property type="match status" value="1"/>
</dbReference>
<comment type="caution">
    <text evidence="4">The sequence shown here is derived from an EMBL/GenBank/DDBJ whole genome shotgun (WGS) entry which is preliminary data.</text>
</comment>
<name>A0A0W8F8N7_9ZZZZ</name>
<organism evidence="4">
    <name type="scientific">hydrocarbon metagenome</name>
    <dbReference type="NCBI Taxonomy" id="938273"/>
    <lineage>
        <taxon>unclassified sequences</taxon>
        <taxon>metagenomes</taxon>
        <taxon>ecological metagenomes</taxon>
    </lineage>
</organism>
<sequence>MIERVAERTEGMMNKESRERTESADNPDSNGTKSIVLVGVGGQGILLASEILAQAAMIQGYQVKTNEVHGMAQRGGSVMAQIRYGEEVKSPLVSKKSAHILGALEKVEALRYWEFLRPDGLAAVSSQAIVPVTVSSGLARYPENAEELLARAFPRLVYIDAPKLAGELGDSRAANIILLGTISRGLDLPLESWEEAIGLCVREKFRDLNLRAFSLGRSKA</sequence>
<gene>
    <name evidence="4" type="ORF">ASZ90_013393</name>
</gene>
<feature type="domain" description="Pyruvate/ketoisovalerate oxidoreductase catalytic" evidence="3">
    <location>
        <begin position="41"/>
        <end position="217"/>
    </location>
</feature>
<reference evidence="4" key="1">
    <citation type="journal article" date="2015" name="Proc. Natl. Acad. Sci. U.S.A.">
        <title>Networks of energetic and metabolic interactions define dynamics in microbial communities.</title>
        <authorList>
            <person name="Embree M."/>
            <person name="Liu J.K."/>
            <person name="Al-Bassam M.M."/>
            <person name="Zengler K."/>
        </authorList>
    </citation>
    <scope>NUCLEOTIDE SEQUENCE</scope>
</reference>
<evidence type="ECO:0000313" key="4">
    <source>
        <dbReference type="EMBL" id="KUG16946.1"/>
    </source>
</evidence>
<accession>A0A0W8F8N7</accession>
<dbReference type="SUPFAM" id="SSF53323">
    <property type="entry name" value="Pyruvate-ferredoxin oxidoreductase, PFOR, domain III"/>
    <property type="match status" value="1"/>
</dbReference>
<proteinExistence type="predicted"/>
<evidence type="ECO:0000259" key="3">
    <source>
        <dbReference type="Pfam" id="PF01558"/>
    </source>
</evidence>
<dbReference type="InterPro" id="IPR019752">
    <property type="entry name" value="Pyrv/ketoisovalerate_OxRed_cat"/>
</dbReference>
<feature type="region of interest" description="Disordered" evidence="2">
    <location>
        <begin position="1"/>
        <end position="31"/>
    </location>
</feature>
<dbReference type="Pfam" id="PF01558">
    <property type="entry name" value="POR"/>
    <property type="match status" value="1"/>
</dbReference>
<dbReference type="InterPro" id="IPR052198">
    <property type="entry name" value="IorB_Oxidoreductase"/>
</dbReference>
<dbReference type="PANTHER" id="PTHR43854:SF1">
    <property type="entry name" value="INDOLEPYRUVATE OXIDOREDUCTASE SUBUNIT IORB"/>
    <property type="match status" value="1"/>
</dbReference>
<dbReference type="AlphaFoldDB" id="A0A0W8F8N7"/>